<dbReference type="Pfam" id="PF14329">
    <property type="entry name" value="DUF4386"/>
    <property type="match status" value="1"/>
</dbReference>
<evidence type="ECO:0000313" key="2">
    <source>
        <dbReference type="EMBL" id="TQL82423.1"/>
    </source>
</evidence>
<feature type="transmembrane region" description="Helical" evidence="1">
    <location>
        <begin position="77"/>
        <end position="102"/>
    </location>
</feature>
<comment type="caution">
    <text evidence="2">The sequence shown here is derived from an EMBL/GenBank/DDBJ whole genome shotgun (WGS) entry which is preliminary data.</text>
</comment>
<sequence>MSDHRTLARVAGLLYLLTFATSIPALALKQPFLQAGGAGAPTAAQGAVVLEILLALSCLGTAVVLAPVTRRVSEPLALGFVGSRVLEAAAVLIGAVALLALIRIGPNPGAGADVLVATHDAAFLLGPGLLPAINAVLLGAVLFRAGLVPRVLPLLGFIGAPLLVASACATLFGALDQVSPLAGLAALPIALWELGLGLWLVLRGFRADAVERLALRRSAVG</sequence>
<dbReference type="AlphaFoldDB" id="A0A543BCF4"/>
<dbReference type="Proteomes" id="UP000317209">
    <property type="component" value="Unassembled WGS sequence"/>
</dbReference>
<dbReference type="InterPro" id="IPR025495">
    <property type="entry name" value="DUF4386"/>
</dbReference>
<dbReference type="EMBL" id="VFOX01000002">
    <property type="protein sequence ID" value="TQL82423.1"/>
    <property type="molecule type" value="Genomic_DNA"/>
</dbReference>
<keyword evidence="1" id="KW-0812">Transmembrane</keyword>
<evidence type="ECO:0000256" key="1">
    <source>
        <dbReference type="SAM" id="Phobius"/>
    </source>
</evidence>
<feature type="transmembrane region" description="Helical" evidence="1">
    <location>
        <begin position="181"/>
        <end position="202"/>
    </location>
</feature>
<keyword evidence="1" id="KW-1133">Transmembrane helix</keyword>
<dbReference type="OrthoDB" id="1176146at2"/>
<protein>
    <submittedName>
        <fullName evidence="2">Uncharacterized protein DUF4386</fullName>
    </submittedName>
</protein>
<feature type="transmembrane region" description="Helical" evidence="1">
    <location>
        <begin position="43"/>
        <end position="65"/>
    </location>
</feature>
<name>A0A543BCF4_9MICO</name>
<feature type="transmembrane region" description="Helical" evidence="1">
    <location>
        <begin position="154"/>
        <end position="175"/>
    </location>
</feature>
<reference evidence="2 3" key="1">
    <citation type="submission" date="2019-06" db="EMBL/GenBank/DDBJ databases">
        <title>Sequencing the genomes of 1000 actinobacteria strains.</title>
        <authorList>
            <person name="Klenk H.-P."/>
        </authorList>
    </citation>
    <scope>NUCLEOTIDE SEQUENCE [LARGE SCALE GENOMIC DNA]</scope>
    <source>
        <strain evidence="2 3">DSM 20169</strain>
    </source>
</reference>
<gene>
    <name evidence="2" type="ORF">FB560_3909</name>
</gene>
<dbReference type="RefSeq" id="WP_141874344.1">
    <property type="nucleotide sequence ID" value="NZ_VFOX01000002.1"/>
</dbReference>
<evidence type="ECO:0000313" key="3">
    <source>
        <dbReference type="Proteomes" id="UP000317209"/>
    </source>
</evidence>
<proteinExistence type="predicted"/>
<organism evidence="2 3">
    <name type="scientific">Microbacterium saperdae</name>
    <dbReference type="NCBI Taxonomy" id="69368"/>
    <lineage>
        <taxon>Bacteria</taxon>
        <taxon>Bacillati</taxon>
        <taxon>Actinomycetota</taxon>
        <taxon>Actinomycetes</taxon>
        <taxon>Micrococcales</taxon>
        <taxon>Microbacteriaceae</taxon>
        <taxon>Microbacterium</taxon>
    </lineage>
</organism>
<keyword evidence="1" id="KW-0472">Membrane</keyword>
<feature type="transmembrane region" description="Helical" evidence="1">
    <location>
        <begin position="122"/>
        <end position="142"/>
    </location>
</feature>
<keyword evidence="3" id="KW-1185">Reference proteome</keyword>
<accession>A0A543BCF4</accession>